<dbReference type="EMBL" id="JACHVB010000035">
    <property type="protein sequence ID" value="MBC2594926.1"/>
    <property type="molecule type" value="Genomic_DNA"/>
</dbReference>
<evidence type="ECO:0000256" key="2">
    <source>
        <dbReference type="SAM" id="Phobius"/>
    </source>
</evidence>
<proteinExistence type="predicted"/>
<name>A0A842HH26_9BACT</name>
<dbReference type="AlphaFoldDB" id="A0A842HH26"/>
<evidence type="ECO:0000256" key="1">
    <source>
        <dbReference type="SAM" id="MobiDB-lite"/>
    </source>
</evidence>
<reference evidence="3 4" key="1">
    <citation type="submission" date="2020-07" db="EMBL/GenBank/DDBJ databases">
        <authorList>
            <person name="Feng X."/>
        </authorList>
    </citation>
    <scope>NUCLEOTIDE SEQUENCE [LARGE SCALE GENOMIC DNA]</scope>
    <source>
        <strain evidence="3 4">JCM31066</strain>
    </source>
</reference>
<sequence length="208" mass="22744">MERFTTVIFGLAYMAISILKLVAIYAGLHDELSWHWLGAGALAIFTALIPVVGELLAIWGAIYGFGWGMWFSVILFTLPYLVYGLLMAIGILAALLSALFSWITRQPKNYSSPSIPNPYHITEPSSPVDAESDMSNDGELPAKRYFAQAQTTDGQTVTLESLDSPMDINRQATEQGLTIQGTIKSELVEPDPAPTAELTDEQKYGPKA</sequence>
<feature type="transmembrane region" description="Helical" evidence="2">
    <location>
        <begin position="56"/>
        <end position="76"/>
    </location>
</feature>
<evidence type="ECO:0000313" key="4">
    <source>
        <dbReference type="Proteomes" id="UP000546464"/>
    </source>
</evidence>
<organism evidence="3 4">
    <name type="scientific">Ruficoccus amylovorans</name>
    <dbReference type="NCBI Taxonomy" id="1804625"/>
    <lineage>
        <taxon>Bacteria</taxon>
        <taxon>Pseudomonadati</taxon>
        <taxon>Verrucomicrobiota</taxon>
        <taxon>Opitutia</taxon>
        <taxon>Puniceicoccales</taxon>
        <taxon>Cerasicoccaceae</taxon>
        <taxon>Ruficoccus</taxon>
    </lineage>
</organism>
<gene>
    <name evidence="3" type="ORF">H5P28_11725</name>
</gene>
<feature type="transmembrane region" description="Helical" evidence="2">
    <location>
        <begin position="82"/>
        <end position="103"/>
    </location>
</feature>
<evidence type="ECO:0000313" key="3">
    <source>
        <dbReference type="EMBL" id="MBC2594926.1"/>
    </source>
</evidence>
<feature type="region of interest" description="Disordered" evidence="1">
    <location>
        <begin position="114"/>
        <end position="136"/>
    </location>
</feature>
<accession>A0A842HH26</accession>
<feature type="transmembrane region" description="Helical" evidence="2">
    <location>
        <begin position="7"/>
        <end position="28"/>
    </location>
</feature>
<keyword evidence="2" id="KW-0812">Transmembrane</keyword>
<keyword evidence="2" id="KW-1133">Transmembrane helix</keyword>
<dbReference type="Proteomes" id="UP000546464">
    <property type="component" value="Unassembled WGS sequence"/>
</dbReference>
<keyword evidence="4" id="KW-1185">Reference proteome</keyword>
<keyword evidence="2" id="KW-0472">Membrane</keyword>
<feature type="region of interest" description="Disordered" evidence="1">
    <location>
        <begin position="180"/>
        <end position="208"/>
    </location>
</feature>
<dbReference type="RefSeq" id="WP_185675892.1">
    <property type="nucleotide sequence ID" value="NZ_JACHVB010000035.1"/>
</dbReference>
<comment type="caution">
    <text evidence="3">The sequence shown here is derived from an EMBL/GenBank/DDBJ whole genome shotgun (WGS) entry which is preliminary data.</text>
</comment>
<feature type="transmembrane region" description="Helical" evidence="2">
    <location>
        <begin position="34"/>
        <end position="51"/>
    </location>
</feature>
<protein>
    <submittedName>
        <fullName evidence="3">Uncharacterized protein</fullName>
    </submittedName>
</protein>